<dbReference type="EMBL" id="UGRI01000001">
    <property type="protein sequence ID" value="SUA21488.1"/>
    <property type="molecule type" value="Genomic_DNA"/>
</dbReference>
<sequence length="206" mass="23024">MIGNLPAPVDLDDGDVVPNQQVLGFSRQSLCKDGRVFDDPQFVFGVCIPSGIKGFIASKVGRYSTKPLCMIFISKYHFDQFVRSQRAVDVVQLFLVFNLYLNGGTGIVAFAARTRGDVVRLRVGGVKADGVQYRLLELGMHRAHHFQWEGAGKFDEGCFVFCSVMMCCLIVYGMPSEGGFAFQRASDVQYFSLNHDNRLSGRRRLF</sequence>
<name>A0A378VZ19_NEIGO</name>
<gene>
    <name evidence="1" type="ORF">NCTC11421_01473</name>
</gene>
<organism evidence="1">
    <name type="scientific">Neisseria gonorrhoeae</name>
    <dbReference type="NCBI Taxonomy" id="485"/>
    <lineage>
        <taxon>Bacteria</taxon>
        <taxon>Pseudomonadati</taxon>
        <taxon>Pseudomonadota</taxon>
        <taxon>Betaproteobacteria</taxon>
        <taxon>Neisseriales</taxon>
        <taxon>Neisseriaceae</taxon>
        <taxon>Neisseria</taxon>
    </lineage>
</organism>
<protein>
    <submittedName>
        <fullName evidence="1">Uncharacterized protein</fullName>
    </submittedName>
</protein>
<reference evidence="1" key="1">
    <citation type="submission" date="2018-06" db="EMBL/GenBank/DDBJ databases">
        <authorList>
            <consortium name="Pathogen Informatics"/>
            <person name="Doyle S."/>
        </authorList>
    </citation>
    <scope>NUCLEOTIDE SEQUENCE [LARGE SCALE GENOMIC DNA]</scope>
    <source>
        <strain evidence="1">NCTC11421</strain>
    </source>
</reference>
<dbReference type="AlphaFoldDB" id="A0A378VZ19"/>
<proteinExistence type="predicted"/>
<accession>A0A378VZ19</accession>
<evidence type="ECO:0000313" key="1">
    <source>
        <dbReference type="EMBL" id="SUA21488.1"/>
    </source>
</evidence>